<dbReference type="Proteomes" id="UP000182321">
    <property type="component" value="Unassembled WGS sequence"/>
</dbReference>
<gene>
    <name evidence="1" type="ORF">SAMN02910377_02136</name>
</gene>
<dbReference type="AlphaFoldDB" id="A0A1H7KV80"/>
<dbReference type="EMBL" id="FNZX01000014">
    <property type="protein sequence ID" value="SEK90678.1"/>
    <property type="molecule type" value="Genomic_DNA"/>
</dbReference>
<proteinExistence type="predicted"/>
<reference evidence="2" key="1">
    <citation type="submission" date="2016-10" db="EMBL/GenBank/DDBJ databases">
        <authorList>
            <person name="Varghese N."/>
        </authorList>
    </citation>
    <scope>NUCLEOTIDE SEQUENCE [LARGE SCALE GENOMIC DNA]</scope>
    <source>
        <strain evidence="2">ACV-9</strain>
    </source>
</reference>
<protein>
    <submittedName>
        <fullName evidence="1">Uncharacterized protein</fullName>
    </submittedName>
</protein>
<evidence type="ECO:0000313" key="2">
    <source>
        <dbReference type="Proteomes" id="UP000182321"/>
    </source>
</evidence>
<evidence type="ECO:0000313" key="1">
    <source>
        <dbReference type="EMBL" id="SEK90678.1"/>
    </source>
</evidence>
<organism evidence="1 2">
    <name type="scientific">Pseudobutyrivibrio ruminis</name>
    <dbReference type="NCBI Taxonomy" id="46206"/>
    <lineage>
        <taxon>Bacteria</taxon>
        <taxon>Bacillati</taxon>
        <taxon>Bacillota</taxon>
        <taxon>Clostridia</taxon>
        <taxon>Lachnospirales</taxon>
        <taxon>Lachnospiraceae</taxon>
        <taxon>Pseudobutyrivibrio</taxon>
    </lineage>
</organism>
<accession>A0A1H7KV80</accession>
<name>A0A1H7KV80_9FIRM</name>
<sequence>MRGWAAVRNWGYRMANHSKIRRRLIKCTLETYISIVLAVGNGMDLDSFIYVTMKK</sequence>
<keyword evidence="2" id="KW-1185">Reference proteome</keyword>